<evidence type="ECO:0000256" key="17">
    <source>
        <dbReference type="SAM" id="MobiDB-lite"/>
    </source>
</evidence>
<evidence type="ECO:0000256" key="9">
    <source>
        <dbReference type="ARBA" id="ARBA00023295"/>
    </source>
</evidence>
<evidence type="ECO:0000256" key="15">
    <source>
        <dbReference type="PIRSR" id="PIRSR006337-1"/>
    </source>
</evidence>
<feature type="compositionally biased region" description="Basic and acidic residues" evidence="17">
    <location>
        <begin position="559"/>
        <end position="574"/>
    </location>
</feature>
<feature type="site" description="Transition state stabilizer" evidence="16">
    <location>
        <position position="414"/>
    </location>
</feature>
<comment type="pathway">
    <text evidence="2 14">Glycan biosynthesis; trehalose biosynthesis.</text>
</comment>
<feature type="compositionally biased region" description="Basic and acidic residues" evidence="17">
    <location>
        <begin position="64"/>
        <end position="76"/>
    </location>
</feature>
<organism evidence="19 20">
    <name type="scientific">Sphingomonas jeddahensis</name>
    <dbReference type="NCBI Taxonomy" id="1915074"/>
    <lineage>
        <taxon>Bacteria</taxon>
        <taxon>Pseudomonadati</taxon>
        <taxon>Pseudomonadota</taxon>
        <taxon>Alphaproteobacteria</taxon>
        <taxon>Sphingomonadales</taxon>
        <taxon>Sphingomonadaceae</taxon>
        <taxon>Sphingomonas</taxon>
    </lineage>
</organism>
<dbReference type="InterPro" id="IPR013783">
    <property type="entry name" value="Ig-like_fold"/>
</dbReference>
<feature type="compositionally biased region" description="Polar residues" evidence="17">
    <location>
        <begin position="576"/>
        <end position="588"/>
    </location>
</feature>
<dbReference type="NCBIfam" id="TIGR02402">
    <property type="entry name" value="trehalose_TreZ"/>
    <property type="match status" value="1"/>
</dbReference>
<keyword evidence="9 14" id="KW-0326">Glycosidase</keyword>
<feature type="active site" description="Nucleophile" evidence="15">
    <location>
        <position position="290"/>
    </location>
</feature>
<dbReference type="Pfam" id="PF11941">
    <property type="entry name" value="DUF3459"/>
    <property type="match status" value="1"/>
</dbReference>
<comment type="catalytic activity">
    <reaction evidence="12 14">
        <text>hydrolysis of (1-&gt;4)-alpha-D-glucosidic linkage in 4-alpha-D-[(1-&gt;4)-alpha-D-glucanosyl]n trehalose to yield trehalose and (1-&gt;4)-alpha-D-glucan.</text>
        <dbReference type="EC" id="3.2.1.141"/>
    </reaction>
</comment>
<evidence type="ECO:0000256" key="2">
    <source>
        <dbReference type="ARBA" id="ARBA00005199"/>
    </source>
</evidence>
<keyword evidence="7 14" id="KW-0378">Hydrolase</keyword>
<dbReference type="Pfam" id="PF00128">
    <property type="entry name" value="Alpha-amylase"/>
    <property type="match status" value="1"/>
</dbReference>
<comment type="caution">
    <text evidence="19">The sequence shown here is derived from an EMBL/GenBank/DDBJ whole genome shotgun (WGS) entry which is preliminary data.</text>
</comment>
<evidence type="ECO:0000259" key="18">
    <source>
        <dbReference type="SMART" id="SM00642"/>
    </source>
</evidence>
<evidence type="ECO:0000256" key="14">
    <source>
        <dbReference type="PIRNR" id="PIRNR006337"/>
    </source>
</evidence>
<dbReference type="InterPro" id="IPR022567">
    <property type="entry name" value="DUF3459"/>
</dbReference>
<dbReference type="Proteomes" id="UP000188729">
    <property type="component" value="Unassembled WGS sequence"/>
</dbReference>
<evidence type="ECO:0000256" key="12">
    <source>
        <dbReference type="ARBA" id="ARBA00034013"/>
    </source>
</evidence>
<name>A0A1V2EZ81_9SPHN</name>
<dbReference type="PIRSF" id="PIRSF006337">
    <property type="entry name" value="Trehalose_TreZ"/>
    <property type="match status" value="1"/>
</dbReference>
<evidence type="ECO:0000256" key="10">
    <source>
        <dbReference type="ARBA" id="ARBA00032057"/>
    </source>
</evidence>
<evidence type="ECO:0000256" key="1">
    <source>
        <dbReference type="ARBA" id="ARBA00004496"/>
    </source>
</evidence>
<dbReference type="EMBL" id="MPSB01000001">
    <property type="protein sequence ID" value="ONF97464.1"/>
    <property type="molecule type" value="Genomic_DNA"/>
</dbReference>
<dbReference type="AlphaFoldDB" id="A0A1V2EZ81"/>
<dbReference type="PANTHER" id="PTHR43651">
    <property type="entry name" value="1,4-ALPHA-GLUCAN-BRANCHING ENZYME"/>
    <property type="match status" value="1"/>
</dbReference>
<keyword evidence="6" id="KW-0963">Cytoplasm</keyword>
<feature type="active site" description="Proton donor" evidence="15">
    <location>
        <position position="322"/>
    </location>
</feature>
<evidence type="ECO:0000256" key="5">
    <source>
        <dbReference type="ARBA" id="ARBA00015938"/>
    </source>
</evidence>
<dbReference type="Gene3D" id="2.60.40.10">
    <property type="entry name" value="Immunoglobulins"/>
    <property type="match status" value="1"/>
</dbReference>
<gene>
    <name evidence="19" type="primary">treZ</name>
    <name evidence="19" type="ORF">SPHI_00940</name>
</gene>
<feature type="region of interest" description="Disordered" evidence="17">
    <location>
        <begin position="495"/>
        <end position="517"/>
    </location>
</feature>
<dbReference type="InterPro" id="IPR012768">
    <property type="entry name" value="Trehalose_TreZ"/>
</dbReference>
<feature type="region of interest" description="Disordered" evidence="17">
    <location>
        <begin position="539"/>
        <end position="597"/>
    </location>
</feature>
<feature type="region of interest" description="Disordered" evidence="17">
    <location>
        <begin position="36"/>
        <end position="88"/>
    </location>
</feature>
<keyword evidence="20" id="KW-1185">Reference proteome</keyword>
<dbReference type="GO" id="GO:0005992">
    <property type="term" value="P:trehalose biosynthetic process"/>
    <property type="evidence" value="ECO:0007669"/>
    <property type="project" value="UniProtKB-UniRule"/>
</dbReference>
<dbReference type="STRING" id="1915074.SPHI_00940"/>
<dbReference type="InterPro" id="IPR017853">
    <property type="entry name" value="GH"/>
</dbReference>
<dbReference type="GO" id="GO:0005737">
    <property type="term" value="C:cytoplasm"/>
    <property type="evidence" value="ECO:0007669"/>
    <property type="project" value="UniProtKB-SubCell"/>
</dbReference>
<evidence type="ECO:0000313" key="20">
    <source>
        <dbReference type="Proteomes" id="UP000188729"/>
    </source>
</evidence>
<evidence type="ECO:0000256" key="7">
    <source>
        <dbReference type="ARBA" id="ARBA00022801"/>
    </source>
</evidence>
<evidence type="ECO:0000256" key="4">
    <source>
        <dbReference type="ARBA" id="ARBA00012268"/>
    </source>
</evidence>
<dbReference type="InterPro" id="IPR044901">
    <property type="entry name" value="Trehalose_TreZ_E-set_sf"/>
</dbReference>
<dbReference type="InterPro" id="IPR014756">
    <property type="entry name" value="Ig_E-set"/>
</dbReference>
<evidence type="ECO:0000256" key="6">
    <source>
        <dbReference type="ARBA" id="ARBA00022490"/>
    </source>
</evidence>
<evidence type="ECO:0000256" key="8">
    <source>
        <dbReference type="ARBA" id="ARBA00023277"/>
    </source>
</evidence>
<dbReference type="GO" id="GO:0033942">
    <property type="term" value="F:4-alpha-D-(1-&gt;4)-alpha-D-glucanotrehalose trehalohydrolase activity"/>
    <property type="evidence" value="ECO:0007669"/>
    <property type="project" value="UniProtKB-EC"/>
</dbReference>
<dbReference type="CDD" id="cd02853">
    <property type="entry name" value="E_set_MTHase_like_N"/>
    <property type="match status" value="1"/>
</dbReference>
<evidence type="ECO:0000256" key="13">
    <source>
        <dbReference type="NCBIfam" id="TIGR02402"/>
    </source>
</evidence>
<evidence type="ECO:0000313" key="19">
    <source>
        <dbReference type="EMBL" id="ONF97464.1"/>
    </source>
</evidence>
<dbReference type="SUPFAM" id="SSF51445">
    <property type="entry name" value="(Trans)glycosidases"/>
    <property type="match status" value="1"/>
</dbReference>
<sequence length="667" mass="73324">MGSLNAWGPEPLTDGTTRFRLWAPDADAVAIEIDGPPRNLFPGEGRGPVGKAHEAARNAPQLDPDLRRGTAEEARRPLNPTENGWWETTLPAGAGTRYRFHIGDTSVPDPASRRQHGGVNGWSIVPDHTYHWRTPHWRGRPWHEMVIMELHAGTLGGFSGVLQRLPSIAALGVTAIELMPINAFGGNRGWGYDGVLPYAIHEAYGSPDELRALIDAAHELGLSVFLDVVYNHFGPDGNYLGLYADRFFHRDVATPWGGAVAVDEPPVARFFIDNALMWLKDYRFDGLRFDAVHAIDNPTFLDTMAAEIRAALPDRHTHLVLENESNDAARLRPDAYDAQWNDDFHNVLHVLLTGETSAYYGDFADKPAERLARCLSEGFIYQGDPSPNHEGKPRGTPSAHLPPTRFVSFLQNHDQIGNRALGERLTLLTDPAKLRAATALLLLAPQIPLLFMGDEEGSESPFLFFTDFHDELADAVRTGRRKEFAKFAAFADESAREQIPDPNAENTFTASIPHPGPEAPAWRTFYQNLLRLRRQHITPRLATTPELHPGEGRGPVGKAEVEAHPTRHPGHEPGSRFSSPTAPVSGTPDQVRGDDTSVQSLGARATSLAAVTASWRLTDGKTLTIVVDLSDTPAPLPTPPLVPSEVEARKVSEPLFTTDNRFAAWIA</sequence>
<feature type="domain" description="Glycosyl hydrolase family 13 catalytic" evidence="18">
    <location>
        <begin position="145"/>
        <end position="533"/>
    </location>
</feature>
<keyword evidence="8" id="KW-0119">Carbohydrate metabolism</keyword>
<dbReference type="EC" id="3.2.1.141" evidence="4 13"/>
<dbReference type="Gene3D" id="3.20.20.80">
    <property type="entry name" value="Glycosidases"/>
    <property type="match status" value="1"/>
</dbReference>
<evidence type="ECO:0000256" key="3">
    <source>
        <dbReference type="ARBA" id="ARBA00008061"/>
    </source>
</evidence>
<comment type="similarity">
    <text evidence="3 14">Belongs to the glycosyl hydrolase 13 family.</text>
</comment>
<dbReference type="SUPFAM" id="SSF81296">
    <property type="entry name" value="E set domains"/>
    <property type="match status" value="1"/>
</dbReference>
<evidence type="ECO:0000256" key="11">
    <source>
        <dbReference type="ARBA" id="ARBA00033284"/>
    </source>
</evidence>
<protein>
    <recommendedName>
        <fullName evidence="5 13">Malto-oligosyltrehalose trehalohydrolase</fullName>
        <shortName evidence="14">MTHase</shortName>
        <ecNumber evidence="4 13">3.2.1.141</ecNumber>
    </recommendedName>
    <alternativeName>
        <fullName evidence="11 14">4-alpha-D-((1-&gt;4)-alpha-D-glucano)trehalose trehalohydrolase</fullName>
    </alternativeName>
    <alternativeName>
        <fullName evidence="10 14">Maltooligosyl trehalose trehalohydrolase</fullName>
    </alternativeName>
</protein>
<dbReference type="InterPro" id="IPR006047">
    <property type="entry name" value="GH13_cat_dom"/>
</dbReference>
<accession>A0A1V2EZ81</accession>
<dbReference type="CDD" id="cd11325">
    <property type="entry name" value="AmyAc_GTHase"/>
    <property type="match status" value="1"/>
</dbReference>
<reference evidence="19 20" key="1">
    <citation type="submission" date="2016-11" db="EMBL/GenBank/DDBJ databases">
        <title>Genome sequence of Sphingomonas jeddahensis G39.</title>
        <authorList>
            <person name="Poehlein A."/>
            <person name="Wuebbeler J.H."/>
            <person name="Steinbuechel A."/>
            <person name="Daniel R."/>
        </authorList>
    </citation>
    <scope>NUCLEOTIDE SEQUENCE [LARGE SCALE GENOMIC DNA]</scope>
    <source>
        <strain evidence="19 20">G39</strain>
    </source>
</reference>
<dbReference type="UniPathway" id="UPA00299"/>
<dbReference type="RefSeq" id="WP_096348698.1">
    <property type="nucleotide sequence ID" value="NZ_MPSB01000001.1"/>
</dbReference>
<dbReference type="SMART" id="SM00642">
    <property type="entry name" value="Aamy"/>
    <property type="match status" value="1"/>
</dbReference>
<proteinExistence type="inferred from homology"/>
<dbReference type="PANTHER" id="PTHR43651:SF11">
    <property type="entry name" value="MALTO-OLIGOSYLTREHALOSE TREHALOHYDROLASE"/>
    <property type="match status" value="1"/>
</dbReference>
<evidence type="ECO:0000256" key="16">
    <source>
        <dbReference type="PIRSR" id="PIRSR006337-3"/>
    </source>
</evidence>
<dbReference type="Gene3D" id="1.10.10.760">
    <property type="entry name" value="E-set domains of sugar-utilizing enzymes"/>
    <property type="match status" value="1"/>
</dbReference>
<comment type="subcellular location">
    <subcellularLocation>
        <location evidence="1 15">Cytoplasm</location>
    </subcellularLocation>
</comment>